<organism evidence="1 2">
    <name type="scientific">Phialemonium thermophilum</name>
    <dbReference type="NCBI Taxonomy" id="223376"/>
    <lineage>
        <taxon>Eukaryota</taxon>
        <taxon>Fungi</taxon>
        <taxon>Dikarya</taxon>
        <taxon>Ascomycota</taxon>
        <taxon>Pezizomycotina</taxon>
        <taxon>Sordariomycetes</taxon>
        <taxon>Sordariomycetidae</taxon>
        <taxon>Cephalothecales</taxon>
        <taxon>Cephalothecaceae</taxon>
        <taxon>Phialemonium</taxon>
    </lineage>
</organism>
<dbReference type="Proteomes" id="UP001586593">
    <property type="component" value="Unassembled WGS sequence"/>
</dbReference>
<sequence>MRVVERLVERGDAADARVGEGGFGVGEPALRAGAAEAPAGEEAALTLLAALGDVNVADRQLGAGSDLADGDDGEE</sequence>
<evidence type="ECO:0000313" key="1">
    <source>
        <dbReference type="EMBL" id="KAL1844789.1"/>
    </source>
</evidence>
<name>A0ABR3VSZ2_9PEZI</name>
<keyword evidence="2" id="KW-1185">Reference proteome</keyword>
<proteinExistence type="predicted"/>
<protein>
    <submittedName>
        <fullName evidence="1">Uncharacterized protein</fullName>
    </submittedName>
</protein>
<reference evidence="1 2" key="1">
    <citation type="journal article" date="2024" name="Commun. Biol.">
        <title>Comparative genomic analysis of thermophilic fungi reveals convergent evolutionary adaptations and gene losses.</title>
        <authorList>
            <person name="Steindorff A.S."/>
            <person name="Aguilar-Pontes M.V."/>
            <person name="Robinson A.J."/>
            <person name="Andreopoulos B."/>
            <person name="LaButti K."/>
            <person name="Kuo A."/>
            <person name="Mondo S."/>
            <person name="Riley R."/>
            <person name="Otillar R."/>
            <person name="Haridas S."/>
            <person name="Lipzen A."/>
            <person name="Grimwood J."/>
            <person name="Schmutz J."/>
            <person name="Clum A."/>
            <person name="Reid I.D."/>
            <person name="Moisan M.C."/>
            <person name="Butler G."/>
            <person name="Nguyen T.T.M."/>
            <person name="Dewar K."/>
            <person name="Conant G."/>
            <person name="Drula E."/>
            <person name="Henrissat B."/>
            <person name="Hansel C."/>
            <person name="Singer S."/>
            <person name="Hutchinson M.I."/>
            <person name="de Vries R.P."/>
            <person name="Natvig D.O."/>
            <person name="Powell A.J."/>
            <person name="Tsang A."/>
            <person name="Grigoriev I.V."/>
        </authorList>
    </citation>
    <scope>NUCLEOTIDE SEQUENCE [LARGE SCALE GENOMIC DNA]</scope>
    <source>
        <strain evidence="1 2">ATCC 24622</strain>
    </source>
</reference>
<comment type="caution">
    <text evidence="1">The sequence shown here is derived from an EMBL/GenBank/DDBJ whole genome shotgun (WGS) entry which is preliminary data.</text>
</comment>
<gene>
    <name evidence="1" type="ORF">VTK73DRAFT_1795</name>
</gene>
<accession>A0ABR3VSZ2</accession>
<dbReference type="EMBL" id="JAZHXJ010001463">
    <property type="protein sequence ID" value="KAL1844789.1"/>
    <property type="molecule type" value="Genomic_DNA"/>
</dbReference>
<evidence type="ECO:0000313" key="2">
    <source>
        <dbReference type="Proteomes" id="UP001586593"/>
    </source>
</evidence>